<name>A0A0K1PXU8_9BACT</name>
<dbReference type="AlphaFoldDB" id="A0A0K1PXU8"/>
<sequence length="68" mass="7886">MSSTRASAFSVRMVPKSSEDLTLASYTADTGPWHFRWEKVTRLDERLSVGTWDNDSFRPRRMRASTFV</sequence>
<accession>A0A0K1PXU8</accession>
<proteinExistence type="predicted"/>
<keyword evidence="2" id="KW-1185">Reference proteome</keyword>
<protein>
    <submittedName>
        <fullName evidence="1">Uncharacterized protein</fullName>
    </submittedName>
</protein>
<reference evidence="1 2" key="1">
    <citation type="submission" date="2015-08" db="EMBL/GenBank/DDBJ databases">
        <authorList>
            <person name="Babu N.S."/>
            <person name="Beckwith C.J."/>
            <person name="Beseler K.G."/>
            <person name="Brison A."/>
            <person name="Carone J.V."/>
            <person name="Caskin T.P."/>
            <person name="Diamond M."/>
            <person name="Durham M.E."/>
            <person name="Foxe J.M."/>
            <person name="Go M."/>
            <person name="Henderson B.A."/>
            <person name="Jones I.B."/>
            <person name="McGettigan J.A."/>
            <person name="Micheletti S.J."/>
            <person name="Nasrallah M.E."/>
            <person name="Ortiz D."/>
            <person name="Piller C.R."/>
            <person name="Privatt S.R."/>
            <person name="Schneider S.L."/>
            <person name="Sharp S."/>
            <person name="Smith T.C."/>
            <person name="Stanton J.D."/>
            <person name="Ullery H.E."/>
            <person name="Wilson R.J."/>
            <person name="Serrano M.G."/>
            <person name="Buck G."/>
            <person name="Lee V."/>
            <person name="Wang Y."/>
            <person name="Carvalho R."/>
            <person name="Voegtly L."/>
            <person name="Shi R."/>
            <person name="Duckworth R."/>
            <person name="Johnson A."/>
            <person name="Loviza R."/>
            <person name="Walstead R."/>
            <person name="Shah Z."/>
            <person name="Kiflezghi M."/>
            <person name="Wade K."/>
            <person name="Ball S.L."/>
            <person name="Bradley K.W."/>
            <person name="Asai D.J."/>
            <person name="Bowman C.A."/>
            <person name="Russell D.A."/>
            <person name="Pope W.H."/>
            <person name="Jacobs-Sera D."/>
            <person name="Hendrix R.W."/>
            <person name="Hatfull G.F."/>
        </authorList>
    </citation>
    <scope>NUCLEOTIDE SEQUENCE [LARGE SCALE GENOMIC DNA]</scope>
    <source>
        <strain evidence="1 2">DSM 27648</strain>
    </source>
</reference>
<dbReference type="KEGG" id="llu:AKJ09_04996"/>
<evidence type="ECO:0000313" key="1">
    <source>
        <dbReference type="EMBL" id="AKU98332.1"/>
    </source>
</evidence>
<dbReference type="EMBL" id="CP012333">
    <property type="protein sequence ID" value="AKU98332.1"/>
    <property type="molecule type" value="Genomic_DNA"/>
</dbReference>
<organism evidence="1 2">
    <name type="scientific">Labilithrix luteola</name>
    <dbReference type="NCBI Taxonomy" id="1391654"/>
    <lineage>
        <taxon>Bacteria</taxon>
        <taxon>Pseudomonadati</taxon>
        <taxon>Myxococcota</taxon>
        <taxon>Polyangia</taxon>
        <taxon>Polyangiales</taxon>
        <taxon>Labilitrichaceae</taxon>
        <taxon>Labilithrix</taxon>
    </lineage>
</organism>
<dbReference type="STRING" id="1391654.AKJ09_04996"/>
<gene>
    <name evidence="1" type="ORF">AKJ09_04996</name>
</gene>
<dbReference type="Proteomes" id="UP000064967">
    <property type="component" value="Chromosome"/>
</dbReference>
<evidence type="ECO:0000313" key="2">
    <source>
        <dbReference type="Proteomes" id="UP000064967"/>
    </source>
</evidence>